<keyword evidence="2" id="KW-1185">Reference proteome</keyword>
<protein>
    <recommendedName>
        <fullName evidence="3">MinD-like ATPase involved in chromosome partitioning or flagellar assembly</fullName>
    </recommendedName>
</protein>
<name>F6ESH8_HOYSD</name>
<gene>
    <name evidence="1" type="ordered locus">AS9A_P20055</name>
</gene>
<dbReference type="AlphaFoldDB" id="F6ESH8"/>
<dbReference type="HOGENOM" id="CLU_1073148_0_0_11"/>
<dbReference type="RefSeq" id="WP_013798106.1">
    <property type="nucleotide sequence ID" value="NC_015561.1"/>
</dbReference>
<sequence length="257" mass="26767">MPEKSRIVTLMRSPEISNPAALSAVIVAGSGGAASTTTAFGLSTALRLGTGCEVSVVDTTSDGGNLLARTAAGTVAQSQRLRQFEDTMAVTSAGAVVFGAGEEGSLGDPALIDELLAARGSARVYDAGSAFRSPRLTRLIDSGPPLVVTAPARAEPLARLRAALKWLAATYGQDFLSETVVVLSHQAPKPMVDVSGVREALESRTAGVVEIPFDPVLARPGVLDHTRISRATFEAWTDVLDIIGRFAPVSEEKENLA</sequence>
<evidence type="ECO:0008006" key="3">
    <source>
        <dbReference type="Google" id="ProtNLM"/>
    </source>
</evidence>
<keyword evidence="1" id="KW-0614">Plasmid</keyword>
<evidence type="ECO:0000313" key="1">
    <source>
        <dbReference type="EMBL" id="AEF43099.1"/>
    </source>
</evidence>
<reference evidence="1 2" key="1">
    <citation type="journal article" date="2011" name="J. Bacteriol.">
        <title>Complete genome sequence of Amycolicicoccus subflavus DQS3-9A1T, an actinomycete isolated from crude oil-polluted soil.</title>
        <authorList>
            <person name="Cai M."/>
            <person name="Chen W.M."/>
            <person name="Nie Y."/>
            <person name="Chi C.Q."/>
            <person name="Wang Y.N."/>
            <person name="Tang Y.Q."/>
            <person name="Li G.Y."/>
            <person name="Wu X.L."/>
        </authorList>
    </citation>
    <scope>NUCLEOTIDE SEQUENCE [LARGE SCALE GENOMIC DNA]</scope>
    <source>
        <strain evidence="2">DSM 45089 / DQS3-9A1</strain>
        <plasmid evidence="1 2">pAS9A-2</plasmid>
    </source>
</reference>
<evidence type="ECO:0000313" key="2">
    <source>
        <dbReference type="Proteomes" id="UP000009235"/>
    </source>
</evidence>
<geneLocation type="plasmid" evidence="1 2">
    <name>pAS9A-2</name>
</geneLocation>
<accession>F6ESH8</accession>
<dbReference type="EMBL" id="CP002788">
    <property type="protein sequence ID" value="AEF43099.1"/>
    <property type="molecule type" value="Genomic_DNA"/>
</dbReference>
<dbReference type="KEGG" id="asd:AS9A_P20055"/>
<organism evidence="1 2">
    <name type="scientific">Hoyosella subflava (strain DSM 45089 / JCM 17490 / NBRC 109087 / DQS3-9A1)</name>
    <name type="common">Amycolicicoccus subflavus</name>
    <dbReference type="NCBI Taxonomy" id="443218"/>
    <lineage>
        <taxon>Bacteria</taxon>
        <taxon>Bacillati</taxon>
        <taxon>Actinomycetota</taxon>
        <taxon>Actinomycetes</taxon>
        <taxon>Mycobacteriales</taxon>
        <taxon>Hoyosellaceae</taxon>
        <taxon>Hoyosella</taxon>
    </lineage>
</organism>
<dbReference type="Proteomes" id="UP000009235">
    <property type="component" value="Plasmid pAS9A-2"/>
</dbReference>
<proteinExistence type="predicted"/>